<sequence length="97" mass="11253">MSLHENYSQLVAVYFCELNCNVNEKLMIHPLIEGIEDERKLVARYFCELKHNVNDELMIHPLTEGIEDKRKTLICSISTYINMNEICVLGVIPKEAQ</sequence>
<proteinExistence type="predicted"/>
<dbReference type="Proteomes" id="UP000017836">
    <property type="component" value="Unassembled WGS sequence"/>
</dbReference>
<accession>W1NJV7</accession>
<dbReference type="Gramene" id="ERM95793">
    <property type="protein sequence ID" value="ERM95793"/>
    <property type="gene ID" value="AMTR_s00188p00039400"/>
</dbReference>
<keyword evidence="2" id="KW-1185">Reference proteome</keyword>
<evidence type="ECO:0000313" key="1">
    <source>
        <dbReference type="EMBL" id="ERM95793.1"/>
    </source>
</evidence>
<dbReference type="EMBL" id="KI397403">
    <property type="protein sequence ID" value="ERM95793.1"/>
    <property type="molecule type" value="Genomic_DNA"/>
</dbReference>
<evidence type="ECO:0000313" key="2">
    <source>
        <dbReference type="Proteomes" id="UP000017836"/>
    </source>
</evidence>
<dbReference type="HOGENOM" id="CLU_2349587_0_0_1"/>
<gene>
    <name evidence="1" type="ORF">AMTR_s00188p00039400</name>
</gene>
<protein>
    <submittedName>
        <fullName evidence="1">Uncharacterized protein</fullName>
    </submittedName>
</protein>
<reference evidence="2" key="1">
    <citation type="journal article" date="2013" name="Science">
        <title>The Amborella genome and the evolution of flowering plants.</title>
        <authorList>
            <consortium name="Amborella Genome Project"/>
        </authorList>
    </citation>
    <scope>NUCLEOTIDE SEQUENCE [LARGE SCALE GENOMIC DNA]</scope>
</reference>
<dbReference type="AlphaFoldDB" id="W1NJV7"/>
<organism evidence="1 2">
    <name type="scientific">Amborella trichopoda</name>
    <dbReference type="NCBI Taxonomy" id="13333"/>
    <lineage>
        <taxon>Eukaryota</taxon>
        <taxon>Viridiplantae</taxon>
        <taxon>Streptophyta</taxon>
        <taxon>Embryophyta</taxon>
        <taxon>Tracheophyta</taxon>
        <taxon>Spermatophyta</taxon>
        <taxon>Magnoliopsida</taxon>
        <taxon>Amborellales</taxon>
        <taxon>Amborellaceae</taxon>
        <taxon>Amborella</taxon>
    </lineage>
</organism>
<name>W1NJV7_AMBTC</name>